<accession>A0A552D2K3</accession>
<evidence type="ECO:0000313" key="2">
    <source>
        <dbReference type="Proteomes" id="UP000320551"/>
    </source>
</evidence>
<dbReference type="Proteomes" id="UP000320551">
    <property type="component" value="Unassembled WGS sequence"/>
</dbReference>
<organism evidence="1 2">
    <name type="scientific">Microcystis aeruginosa Ma_QC_B_20070730_S2</name>
    <dbReference type="NCBI Taxonomy" id="2486256"/>
    <lineage>
        <taxon>Bacteria</taxon>
        <taxon>Bacillati</taxon>
        <taxon>Cyanobacteriota</taxon>
        <taxon>Cyanophyceae</taxon>
        <taxon>Oscillatoriophycideae</taxon>
        <taxon>Chroococcales</taxon>
        <taxon>Microcystaceae</taxon>
        <taxon>Microcystis</taxon>
    </lineage>
</organism>
<name>A0A552D2K3_MICAE</name>
<gene>
    <name evidence="1" type="ORF">EWV80_23700</name>
</gene>
<feature type="non-terminal residue" evidence="1">
    <location>
        <position position="1"/>
    </location>
</feature>
<comment type="caution">
    <text evidence="1">The sequence shown here is derived from an EMBL/GenBank/DDBJ whole genome shotgun (WGS) entry which is preliminary data.</text>
</comment>
<protein>
    <submittedName>
        <fullName evidence="1">Transposase</fullName>
    </submittedName>
</protein>
<dbReference type="EMBL" id="SFBK01000308">
    <property type="protein sequence ID" value="TRU16456.1"/>
    <property type="molecule type" value="Genomic_DNA"/>
</dbReference>
<evidence type="ECO:0000313" key="1">
    <source>
        <dbReference type="EMBL" id="TRU16456.1"/>
    </source>
</evidence>
<dbReference type="AlphaFoldDB" id="A0A552D2K3"/>
<reference evidence="1 2" key="1">
    <citation type="submission" date="2019-01" db="EMBL/GenBank/DDBJ databases">
        <title>Coherence of Microcystis species and biogeography revealed through population genomics.</title>
        <authorList>
            <person name="Perez-Carrascal O.M."/>
            <person name="Terrat Y."/>
            <person name="Giani A."/>
            <person name="Fortin N."/>
            <person name="Tromas N."/>
            <person name="Shapiro B.J."/>
        </authorList>
    </citation>
    <scope>NUCLEOTIDE SEQUENCE [LARGE SCALE GENOMIC DNA]</scope>
    <source>
        <strain evidence="1">Ma_QC_B_20070730_S2</strain>
    </source>
</reference>
<proteinExistence type="predicted"/>
<sequence length="45" mass="4878">GSLNIGRKVVGEAAFSGNPIERFVVNPVRVKAYKANSRCDICVQN</sequence>